<name>A0ABW4RVE3_9ACTN</name>
<reference evidence="2" key="1">
    <citation type="journal article" date="2019" name="Int. J. Syst. Evol. Microbiol.">
        <title>The Global Catalogue of Microorganisms (GCM) 10K type strain sequencing project: providing services to taxonomists for standard genome sequencing and annotation.</title>
        <authorList>
            <consortium name="The Broad Institute Genomics Platform"/>
            <consortium name="The Broad Institute Genome Sequencing Center for Infectious Disease"/>
            <person name="Wu L."/>
            <person name="Ma J."/>
        </authorList>
    </citation>
    <scope>NUCLEOTIDE SEQUENCE [LARGE SCALE GENOMIC DNA]</scope>
    <source>
        <strain evidence="2">CAIM 431</strain>
    </source>
</reference>
<accession>A0ABW4RVE3</accession>
<dbReference type="RefSeq" id="WP_343873322.1">
    <property type="nucleotide sequence ID" value="NZ_BAAAIX010000015.1"/>
</dbReference>
<evidence type="ECO:0000313" key="2">
    <source>
        <dbReference type="Proteomes" id="UP001597326"/>
    </source>
</evidence>
<dbReference type="EMBL" id="JBHUFZ010000018">
    <property type="protein sequence ID" value="MFD1890306.1"/>
    <property type="molecule type" value="Genomic_DNA"/>
</dbReference>
<sequence>MFTIHLPADDVAVSASRYIVVDRDTETVYLRTHDDGNAVAVDAAITSDSVIELMQAVADELTEMDASHHDIELLVLGWS</sequence>
<comment type="caution">
    <text evidence="1">The sequence shown here is derived from an EMBL/GenBank/DDBJ whole genome shotgun (WGS) entry which is preliminary data.</text>
</comment>
<gene>
    <name evidence="1" type="ORF">ACFSCS_08945</name>
</gene>
<evidence type="ECO:0008006" key="3">
    <source>
        <dbReference type="Google" id="ProtNLM"/>
    </source>
</evidence>
<proteinExistence type="predicted"/>
<dbReference type="Proteomes" id="UP001597326">
    <property type="component" value="Unassembled WGS sequence"/>
</dbReference>
<organism evidence="1 2">
    <name type="scientific">Luteococcus peritonei</name>
    <dbReference type="NCBI Taxonomy" id="88874"/>
    <lineage>
        <taxon>Bacteria</taxon>
        <taxon>Bacillati</taxon>
        <taxon>Actinomycetota</taxon>
        <taxon>Actinomycetes</taxon>
        <taxon>Propionibacteriales</taxon>
        <taxon>Propionibacteriaceae</taxon>
        <taxon>Luteococcus</taxon>
    </lineage>
</organism>
<protein>
    <recommendedName>
        <fullName evidence="3">DUF1876 domain-containing protein</fullName>
    </recommendedName>
</protein>
<evidence type="ECO:0000313" key="1">
    <source>
        <dbReference type="EMBL" id="MFD1890306.1"/>
    </source>
</evidence>
<keyword evidence="2" id="KW-1185">Reference proteome</keyword>